<organism evidence="3 4">
    <name type="scientific">Nelumbo nucifera</name>
    <name type="common">Sacred lotus</name>
    <dbReference type="NCBI Taxonomy" id="4432"/>
    <lineage>
        <taxon>Eukaryota</taxon>
        <taxon>Viridiplantae</taxon>
        <taxon>Streptophyta</taxon>
        <taxon>Embryophyta</taxon>
        <taxon>Tracheophyta</taxon>
        <taxon>Spermatophyta</taxon>
        <taxon>Magnoliopsida</taxon>
        <taxon>Proteales</taxon>
        <taxon>Nelumbonaceae</taxon>
        <taxon>Nelumbo</taxon>
    </lineage>
</organism>
<evidence type="ECO:0000256" key="1">
    <source>
        <dbReference type="SAM" id="MobiDB-lite"/>
    </source>
</evidence>
<sequence>MSKRPTTILEEKGELIRMESNDYEIHYETKPTGVSSTLSTGKPVGRNSFGHITVLHRGGGSKRLQRRIDLK</sequence>
<keyword evidence="4" id="KW-1185">Reference proteome</keyword>
<feature type="region of interest" description="Disordered" evidence="1">
    <location>
        <begin position="32"/>
        <end position="71"/>
    </location>
</feature>
<evidence type="ECO:0000313" key="3">
    <source>
        <dbReference type="EMBL" id="DAD47896.1"/>
    </source>
</evidence>
<dbReference type="InterPro" id="IPR022666">
    <property type="entry name" value="Ribosomal_uL2_RNA-bd_dom"/>
</dbReference>
<dbReference type="EMBL" id="DUZY01000008">
    <property type="protein sequence ID" value="DAD47896.1"/>
    <property type="molecule type" value="Genomic_DNA"/>
</dbReference>
<dbReference type="AlphaFoldDB" id="A0A822ZYH5"/>
<dbReference type="Pfam" id="PF00181">
    <property type="entry name" value="Ribosomal_L2_N"/>
    <property type="match status" value="1"/>
</dbReference>
<comment type="caution">
    <text evidence="3">The sequence shown here is derived from an EMBL/GenBank/DDBJ whole genome shotgun (WGS) entry which is preliminary data.</text>
</comment>
<dbReference type="Gene3D" id="2.40.50.140">
    <property type="entry name" value="Nucleic acid-binding proteins"/>
    <property type="match status" value="1"/>
</dbReference>
<dbReference type="SUPFAM" id="SSF50249">
    <property type="entry name" value="Nucleic acid-binding proteins"/>
    <property type="match status" value="1"/>
</dbReference>
<evidence type="ECO:0000313" key="4">
    <source>
        <dbReference type="Proteomes" id="UP000607653"/>
    </source>
</evidence>
<proteinExistence type="predicted"/>
<name>A0A822ZYH5_NELNU</name>
<dbReference type="InterPro" id="IPR012340">
    <property type="entry name" value="NA-bd_OB-fold"/>
</dbReference>
<gene>
    <name evidence="3" type="ORF">HUJ06_017833</name>
</gene>
<dbReference type="Proteomes" id="UP000607653">
    <property type="component" value="Unassembled WGS sequence"/>
</dbReference>
<protein>
    <recommendedName>
        <fullName evidence="2">Large ribosomal subunit protein uL2 RNA-binding domain-containing protein</fullName>
    </recommendedName>
</protein>
<feature type="domain" description="Large ribosomal subunit protein uL2 RNA-binding" evidence="2">
    <location>
        <begin position="42"/>
        <end position="70"/>
    </location>
</feature>
<accession>A0A822ZYH5</accession>
<reference evidence="3 4" key="1">
    <citation type="journal article" date="2020" name="Mol. Biol. Evol.">
        <title>Distinct Expression and Methylation Patterns for Genes with Different Fates following a Single Whole-Genome Duplication in Flowering Plants.</title>
        <authorList>
            <person name="Shi T."/>
            <person name="Rahmani R.S."/>
            <person name="Gugger P.F."/>
            <person name="Wang M."/>
            <person name="Li H."/>
            <person name="Zhang Y."/>
            <person name="Li Z."/>
            <person name="Wang Q."/>
            <person name="Van de Peer Y."/>
            <person name="Marchal K."/>
            <person name="Chen J."/>
        </authorList>
    </citation>
    <scope>NUCLEOTIDE SEQUENCE [LARGE SCALE GENOMIC DNA]</scope>
    <source>
        <tissue evidence="3">Leaf</tissue>
    </source>
</reference>
<evidence type="ECO:0000259" key="2">
    <source>
        <dbReference type="Pfam" id="PF00181"/>
    </source>
</evidence>